<comment type="caution">
    <text evidence="1">The sequence shown here is derived from an EMBL/GenBank/DDBJ whole genome shotgun (WGS) entry which is preliminary data.</text>
</comment>
<dbReference type="AlphaFoldDB" id="A0A9P6JPP8"/>
<dbReference type="Proteomes" id="UP000807306">
    <property type="component" value="Unassembled WGS sequence"/>
</dbReference>
<evidence type="ECO:0000313" key="2">
    <source>
        <dbReference type="Proteomes" id="UP000807306"/>
    </source>
</evidence>
<name>A0A9P6JPP8_9AGAR</name>
<organism evidence="1 2">
    <name type="scientific">Crepidotus variabilis</name>
    <dbReference type="NCBI Taxonomy" id="179855"/>
    <lineage>
        <taxon>Eukaryota</taxon>
        <taxon>Fungi</taxon>
        <taxon>Dikarya</taxon>
        <taxon>Basidiomycota</taxon>
        <taxon>Agaricomycotina</taxon>
        <taxon>Agaricomycetes</taxon>
        <taxon>Agaricomycetidae</taxon>
        <taxon>Agaricales</taxon>
        <taxon>Agaricineae</taxon>
        <taxon>Crepidotaceae</taxon>
        <taxon>Crepidotus</taxon>
    </lineage>
</organism>
<keyword evidence="2" id="KW-1185">Reference proteome</keyword>
<sequence length="196" mass="21580">MLLVLSTYRAACTLLESTLRLAMAQHPLPSLFPVVGWLVSTFQTSTTGLQNHRIIVRCWPVARDLIYPSTRSLILRTSSLHPTSPFTNVGCSALDLPRSRIPITNPESLRRPRIGLSALDVDICGGSLTSQISSPSFDHYPQFQAKSSGRSMLPDLLALAVLAFECKLAYPPVPPDSLSKPILELRAHLFELMARC</sequence>
<protein>
    <submittedName>
        <fullName evidence="1">Uncharacterized protein</fullName>
    </submittedName>
</protein>
<gene>
    <name evidence="1" type="ORF">CPB83DRAFT_365113</name>
</gene>
<dbReference type="EMBL" id="MU157856">
    <property type="protein sequence ID" value="KAF9528033.1"/>
    <property type="molecule type" value="Genomic_DNA"/>
</dbReference>
<proteinExistence type="predicted"/>
<reference evidence="1" key="1">
    <citation type="submission" date="2020-11" db="EMBL/GenBank/DDBJ databases">
        <authorList>
            <consortium name="DOE Joint Genome Institute"/>
            <person name="Ahrendt S."/>
            <person name="Riley R."/>
            <person name="Andreopoulos W."/>
            <person name="Labutti K."/>
            <person name="Pangilinan J."/>
            <person name="Ruiz-Duenas F.J."/>
            <person name="Barrasa J.M."/>
            <person name="Sanchez-Garcia M."/>
            <person name="Camarero S."/>
            <person name="Miyauchi S."/>
            <person name="Serrano A."/>
            <person name="Linde D."/>
            <person name="Babiker R."/>
            <person name="Drula E."/>
            <person name="Ayuso-Fernandez I."/>
            <person name="Pacheco R."/>
            <person name="Padilla G."/>
            <person name="Ferreira P."/>
            <person name="Barriuso J."/>
            <person name="Kellner H."/>
            <person name="Castanera R."/>
            <person name="Alfaro M."/>
            <person name="Ramirez L."/>
            <person name="Pisabarro A.G."/>
            <person name="Kuo A."/>
            <person name="Tritt A."/>
            <person name="Lipzen A."/>
            <person name="He G."/>
            <person name="Yan M."/>
            <person name="Ng V."/>
            <person name="Cullen D."/>
            <person name="Martin F."/>
            <person name="Rosso M.-N."/>
            <person name="Henrissat B."/>
            <person name="Hibbett D."/>
            <person name="Martinez A.T."/>
            <person name="Grigoriev I.V."/>
        </authorList>
    </citation>
    <scope>NUCLEOTIDE SEQUENCE</scope>
    <source>
        <strain evidence="1">CBS 506.95</strain>
    </source>
</reference>
<accession>A0A9P6JPP8</accession>
<evidence type="ECO:0000313" key="1">
    <source>
        <dbReference type="EMBL" id="KAF9528033.1"/>
    </source>
</evidence>